<dbReference type="InterPro" id="IPR023210">
    <property type="entry name" value="NADP_OxRdtase_dom"/>
</dbReference>
<comment type="similarity">
    <text evidence="1">Belongs to the aldo/keto reductase family.</text>
</comment>
<evidence type="ECO:0000256" key="1">
    <source>
        <dbReference type="ARBA" id="ARBA00007905"/>
    </source>
</evidence>
<dbReference type="Pfam" id="PF00248">
    <property type="entry name" value="Aldo_ket_red"/>
    <property type="match status" value="1"/>
</dbReference>
<dbReference type="PROSITE" id="PS00798">
    <property type="entry name" value="ALDOKETO_REDUCTASE_1"/>
    <property type="match status" value="1"/>
</dbReference>
<keyword evidence="3" id="KW-0560">Oxidoreductase</keyword>
<dbReference type="PROSITE" id="PS00062">
    <property type="entry name" value="ALDOKETO_REDUCTASE_2"/>
    <property type="match status" value="1"/>
</dbReference>
<keyword evidence="2" id="KW-0521">NADP</keyword>
<evidence type="ECO:0000259" key="4">
    <source>
        <dbReference type="Pfam" id="PF00248"/>
    </source>
</evidence>
<proteinExistence type="inferred from homology"/>
<evidence type="ECO:0000313" key="5">
    <source>
        <dbReference type="EMBL" id="KAL0566310.1"/>
    </source>
</evidence>
<dbReference type="Proteomes" id="UP001465976">
    <property type="component" value="Unassembled WGS sequence"/>
</dbReference>
<gene>
    <name evidence="5" type="ORF">V5O48_015705</name>
</gene>
<dbReference type="SUPFAM" id="SSF51430">
    <property type="entry name" value="NAD(P)-linked oxidoreductase"/>
    <property type="match status" value="1"/>
</dbReference>
<dbReference type="InterPro" id="IPR036812">
    <property type="entry name" value="NAD(P)_OxRdtase_dom_sf"/>
</dbReference>
<dbReference type="Gene3D" id="3.20.20.100">
    <property type="entry name" value="NADP-dependent oxidoreductase domain"/>
    <property type="match status" value="1"/>
</dbReference>
<dbReference type="PANTHER" id="PTHR43827">
    <property type="entry name" value="2,5-DIKETO-D-GLUCONIC ACID REDUCTASE"/>
    <property type="match status" value="1"/>
</dbReference>
<feature type="domain" description="NADP-dependent oxidoreductase" evidence="4">
    <location>
        <begin position="43"/>
        <end position="294"/>
    </location>
</feature>
<dbReference type="PRINTS" id="PR00069">
    <property type="entry name" value="ALDKETRDTASE"/>
</dbReference>
<dbReference type="EMBL" id="JBAHYK010001940">
    <property type="protein sequence ID" value="KAL0566310.1"/>
    <property type="molecule type" value="Genomic_DNA"/>
</dbReference>
<evidence type="ECO:0000313" key="6">
    <source>
        <dbReference type="Proteomes" id="UP001465976"/>
    </source>
</evidence>
<reference evidence="5 6" key="1">
    <citation type="submission" date="2024-02" db="EMBL/GenBank/DDBJ databases">
        <title>A draft genome for the cacao thread blight pathogen Marasmius crinis-equi.</title>
        <authorList>
            <person name="Cohen S.P."/>
            <person name="Baruah I.K."/>
            <person name="Amoako-Attah I."/>
            <person name="Bukari Y."/>
            <person name="Meinhardt L.W."/>
            <person name="Bailey B.A."/>
        </authorList>
    </citation>
    <scope>NUCLEOTIDE SEQUENCE [LARGE SCALE GENOMIC DNA]</scope>
    <source>
        <strain evidence="5 6">GH-76</strain>
    </source>
</reference>
<sequence length="323" mass="36139">MSQIPQIKLNNGVSMPGLALGTCPDPPEFTPEGLKNTKNWFLTALKAGYRHFDTAQFYLTETTVGQAIRESGIPREEIFVTSKIAPHRTSLNPGYVERGFQKTLDDLGLDYVDLYLIHMPLTTQYPGDPPPFEFPANPMVMFTGYKTLEEANFEGTWAEFEKIYESGKAKAIGVCNFSPKTLGALSKTWKVVPAVNQIEISPYCVQKDFVEDCQKKGIAIMAYSPTGKGKVREDPKIVSVAEKYKVSTTQIILSWHVARGITPVPKSTNAERQKQNLQIVKLSDEDVQAISALDKNERLVNKAGPDGKLYGWTYEQFGWDQPY</sequence>
<comment type="caution">
    <text evidence="5">The sequence shown here is derived from an EMBL/GenBank/DDBJ whole genome shotgun (WGS) entry which is preliminary data.</text>
</comment>
<dbReference type="PANTHER" id="PTHR43827:SF3">
    <property type="entry name" value="NADP-DEPENDENT OXIDOREDUCTASE DOMAIN-CONTAINING PROTEIN"/>
    <property type="match status" value="1"/>
</dbReference>
<name>A0ABR3ETT7_9AGAR</name>
<keyword evidence="6" id="KW-1185">Reference proteome</keyword>
<organism evidence="5 6">
    <name type="scientific">Marasmius crinis-equi</name>
    <dbReference type="NCBI Taxonomy" id="585013"/>
    <lineage>
        <taxon>Eukaryota</taxon>
        <taxon>Fungi</taxon>
        <taxon>Dikarya</taxon>
        <taxon>Basidiomycota</taxon>
        <taxon>Agaricomycotina</taxon>
        <taxon>Agaricomycetes</taxon>
        <taxon>Agaricomycetidae</taxon>
        <taxon>Agaricales</taxon>
        <taxon>Marasmiineae</taxon>
        <taxon>Marasmiaceae</taxon>
        <taxon>Marasmius</taxon>
    </lineage>
</organism>
<dbReference type="PROSITE" id="PS00063">
    <property type="entry name" value="ALDOKETO_REDUCTASE_3"/>
    <property type="match status" value="1"/>
</dbReference>
<dbReference type="InterPro" id="IPR018170">
    <property type="entry name" value="Aldo/ket_reductase_CS"/>
</dbReference>
<accession>A0ABR3ETT7</accession>
<evidence type="ECO:0000256" key="2">
    <source>
        <dbReference type="ARBA" id="ARBA00022857"/>
    </source>
</evidence>
<dbReference type="CDD" id="cd19071">
    <property type="entry name" value="AKR_AKR1-5-like"/>
    <property type="match status" value="1"/>
</dbReference>
<dbReference type="PIRSF" id="PIRSF000097">
    <property type="entry name" value="AKR"/>
    <property type="match status" value="1"/>
</dbReference>
<evidence type="ECO:0000256" key="3">
    <source>
        <dbReference type="ARBA" id="ARBA00023002"/>
    </source>
</evidence>
<dbReference type="InterPro" id="IPR020471">
    <property type="entry name" value="AKR"/>
</dbReference>
<protein>
    <recommendedName>
        <fullName evidence="4">NADP-dependent oxidoreductase domain-containing protein</fullName>
    </recommendedName>
</protein>